<keyword evidence="1" id="KW-0472">Membrane</keyword>
<gene>
    <name evidence="3" type="ORF">M413DRAFT_250537</name>
</gene>
<evidence type="ECO:0000259" key="2">
    <source>
        <dbReference type="Pfam" id="PF20151"/>
    </source>
</evidence>
<dbReference type="AlphaFoldDB" id="A0A0C3C1A3"/>
<reference evidence="4" key="2">
    <citation type="submission" date="2015-01" db="EMBL/GenBank/DDBJ databases">
        <title>Evolutionary Origins and Diversification of the Mycorrhizal Mutualists.</title>
        <authorList>
            <consortium name="DOE Joint Genome Institute"/>
            <consortium name="Mycorrhizal Genomics Consortium"/>
            <person name="Kohler A."/>
            <person name="Kuo A."/>
            <person name="Nagy L.G."/>
            <person name="Floudas D."/>
            <person name="Copeland A."/>
            <person name="Barry K.W."/>
            <person name="Cichocki N."/>
            <person name="Veneault-Fourrey C."/>
            <person name="LaButti K."/>
            <person name="Lindquist E.A."/>
            <person name="Lipzen A."/>
            <person name="Lundell T."/>
            <person name="Morin E."/>
            <person name="Murat C."/>
            <person name="Riley R."/>
            <person name="Ohm R."/>
            <person name="Sun H."/>
            <person name="Tunlid A."/>
            <person name="Henrissat B."/>
            <person name="Grigoriev I.V."/>
            <person name="Hibbett D.S."/>
            <person name="Martin F."/>
        </authorList>
    </citation>
    <scope>NUCLEOTIDE SEQUENCE [LARGE SCALE GENOMIC DNA]</scope>
    <source>
        <strain evidence="4">h7</strain>
    </source>
</reference>
<protein>
    <recommendedName>
        <fullName evidence="2">DUF6533 domain-containing protein</fullName>
    </recommendedName>
</protein>
<dbReference type="EMBL" id="KN831793">
    <property type="protein sequence ID" value="KIM38069.1"/>
    <property type="molecule type" value="Genomic_DNA"/>
</dbReference>
<evidence type="ECO:0000313" key="4">
    <source>
        <dbReference type="Proteomes" id="UP000053424"/>
    </source>
</evidence>
<evidence type="ECO:0000256" key="1">
    <source>
        <dbReference type="SAM" id="Phobius"/>
    </source>
</evidence>
<organism evidence="3 4">
    <name type="scientific">Hebeloma cylindrosporum</name>
    <dbReference type="NCBI Taxonomy" id="76867"/>
    <lineage>
        <taxon>Eukaryota</taxon>
        <taxon>Fungi</taxon>
        <taxon>Dikarya</taxon>
        <taxon>Basidiomycota</taxon>
        <taxon>Agaricomycotina</taxon>
        <taxon>Agaricomycetes</taxon>
        <taxon>Agaricomycetidae</taxon>
        <taxon>Agaricales</taxon>
        <taxon>Agaricineae</taxon>
        <taxon>Hymenogastraceae</taxon>
        <taxon>Hebeloma</taxon>
    </lineage>
</organism>
<keyword evidence="1" id="KW-1133">Transmembrane helix</keyword>
<dbReference type="HOGENOM" id="CLU_2320678_0_0_1"/>
<name>A0A0C3C1A3_HEBCY</name>
<feature type="transmembrane region" description="Helical" evidence="1">
    <location>
        <begin position="48"/>
        <end position="71"/>
    </location>
</feature>
<proteinExistence type="predicted"/>
<evidence type="ECO:0000313" key="3">
    <source>
        <dbReference type="EMBL" id="KIM38069.1"/>
    </source>
</evidence>
<sequence>MASDATLDELKSMNINYYPTLVAFSILLYDYCLTFVAEVERCWGVRRLNLGLGLFYLNRYLTLFGHVPIMLEFFWSTSNPNKIEVIVTICNRFTNIKPS</sequence>
<dbReference type="Proteomes" id="UP000053424">
    <property type="component" value="Unassembled WGS sequence"/>
</dbReference>
<keyword evidence="4" id="KW-1185">Reference proteome</keyword>
<dbReference type="OrthoDB" id="2745134at2759"/>
<feature type="transmembrane region" description="Helical" evidence="1">
    <location>
        <begin position="17"/>
        <end position="36"/>
    </location>
</feature>
<reference evidence="3 4" key="1">
    <citation type="submission" date="2014-04" db="EMBL/GenBank/DDBJ databases">
        <authorList>
            <consortium name="DOE Joint Genome Institute"/>
            <person name="Kuo A."/>
            <person name="Gay G."/>
            <person name="Dore J."/>
            <person name="Kohler A."/>
            <person name="Nagy L.G."/>
            <person name="Floudas D."/>
            <person name="Copeland A."/>
            <person name="Barry K.W."/>
            <person name="Cichocki N."/>
            <person name="Veneault-Fourrey C."/>
            <person name="LaButti K."/>
            <person name="Lindquist E.A."/>
            <person name="Lipzen A."/>
            <person name="Lundell T."/>
            <person name="Morin E."/>
            <person name="Murat C."/>
            <person name="Sun H."/>
            <person name="Tunlid A."/>
            <person name="Henrissat B."/>
            <person name="Grigoriev I.V."/>
            <person name="Hibbett D.S."/>
            <person name="Martin F."/>
            <person name="Nordberg H.P."/>
            <person name="Cantor M.N."/>
            <person name="Hua S.X."/>
        </authorList>
    </citation>
    <scope>NUCLEOTIDE SEQUENCE [LARGE SCALE GENOMIC DNA]</scope>
    <source>
        <strain evidence="4">h7</strain>
    </source>
</reference>
<accession>A0A0C3C1A3</accession>
<dbReference type="InterPro" id="IPR045340">
    <property type="entry name" value="DUF6533"/>
</dbReference>
<dbReference type="Pfam" id="PF20151">
    <property type="entry name" value="DUF6533"/>
    <property type="match status" value="1"/>
</dbReference>
<feature type="domain" description="DUF6533" evidence="2">
    <location>
        <begin position="20"/>
        <end position="64"/>
    </location>
</feature>
<keyword evidence="1" id="KW-0812">Transmembrane</keyword>